<gene>
    <name evidence="1" type="ORF">SAMN03084138_02160</name>
</gene>
<dbReference type="RefSeq" id="WP_017016477.1">
    <property type="nucleotide sequence ID" value="NZ_FOWR01000014.1"/>
</dbReference>
<dbReference type="GeneID" id="35871214"/>
<keyword evidence="1" id="KW-0418">Kinase</keyword>
<dbReference type="OrthoDB" id="531205at2"/>
<name>A0A1I5Q8S1_9GAMM</name>
<dbReference type="Proteomes" id="UP000182692">
    <property type="component" value="Unassembled WGS sequence"/>
</dbReference>
<sequence length="163" mass="18691">MQSVGTLYFFCGKMGAGKSTYSLTLAQEKNAVLLSEDDWLSALYPNQINSFDDYLIFSRRMKPLVHDHVQRILKTGTSVVMDFPANTKSQRKGFLELANAISASHELIFLDRNDARCLQQIAQRRQAQPERQAFDTEEMFYHVSAYFDVPSDAEMLNIRVVRD</sequence>
<dbReference type="InterPro" id="IPR027417">
    <property type="entry name" value="P-loop_NTPase"/>
</dbReference>
<dbReference type="GO" id="GO:0016301">
    <property type="term" value="F:kinase activity"/>
    <property type="evidence" value="ECO:0007669"/>
    <property type="project" value="UniProtKB-KW"/>
</dbReference>
<dbReference type="EMBL" id="FOWR01000014">
    <property type="protein sequence ID" value="SFP42411.1"/>
    <property type="molecule type" value="Genomic_DNA"/>
</dbReference>
<organism evidence="1 2">
    <name type="scientific">Enterovibrio norvegicus DSM 15893</name>
    <dbReference type="NCBI Taxonomy" id="1121869"/>
    <lineage>
        <taxon>Bacteria</taxon>
        <taxon>Pseudomonadati</taxon>
        <taxon>Pseudomonadota</taxon>
        <taxon>Gammaproteobacteria</taxon>
        <taxon>Vibrionales</taxon>
        <taxon>Vibrionaceae</taxon>
        <taxon>Enterovibrio</taxon>
    </lineage>
</organism>
<evidence type="ECO:0000313" key="2">
    <source>
        <dbReference type="Proteomes" id="UP000182692"/>
    </source>
</evidence>
<protein>
    <submittedName>
        <fullName evidence="1">Predicted kinase</fullName>
    </submittedName>
</protein>
<proteinExistence type="predicted"/>
<keyword evidence="1" id="KW-0808">Transferase</keyword>
<dbReference type="Pfam" id="PF13671">
    <property type="entry name" value="AAA_33"/>
    <property type="match status" value="1"/>
</dbReference>
<dbReference type="SUPFAM" id="SSF52540">
    <property type="entry name" value="P-loop containing nucleoside triphosphate hydrolases"/>
    <property type="match status" value="1"/>
</dbReference>
<evidence type="ECO:0000313" key="1">
    <source>
        <dbReference type="EMBL" id="SFP42411.1"/>
    </source>
</evidence>
<dbReference type="AlphaFoldDB" id="A0A1I5Q8S1"/>
<dbReference type="Gene3D" id="3.40.50.300">
    <property type="entry name" value="P-loop containing nucleotide triphosphate hydrolases"/>
    <property type="match status" value="1"/>
</dbReference>
<reference evidence="1 2" key="1">
    <citation type="submission" date="2016-10" db="EMBL/GenBank/DDBJ databases">
        <authorList>
            <person name="de Groot N.N."/>
        </authorList>
    </citation>
    <scope>NUCLEOTIDE SEQUENCE [LARGE SCALE GENOMIC DNA]</scope>
    <source>
        <strain evidence="1 2">DSM 15893</strain>
    </source>
</reference>
<accession>A0A1I5Q8S1</accession>
<dbReference type="STRING" id="1121869.SAMN03084138_02160"/>